<keyword evidence="3" id="KW-1185">Reference proteome</keyword>
<evidence type="ECO:0008006" key="4">
    <source>
        <dbReference type="Google" id="ProtNLM"/>
    </source>
</evidence>
<keyword evidence="1" id="KW-0812">Transmembrane</keyword>
<gene>
    <name evidence="2" type="ORF">CPZ25_020335</name>
</gene>
<evidence type="ECO:0000256" key="1">
    <source>
        <dbReference type="SAM" id="Phobius"/>
    </source>
</evidence>
<accession>A0A4P9CD57</accession>
<evidence type="ECO:0000313" key="3">
    <source>
        <dbReference type="Proteomes" id="UP000218387"/>
    </source>
</evidence>
<feature type="transmembrane region" description="Helical" evidence="1">
    <location>
        <begin position="65"/>
        <end position="90"/>
    </location>
</feature>
<dbReference type="EMBL" id="CP029487">
    <property type="protein sequence ID" value="QCT73553.1"/>
    <property type="molecule type" value="Genomic_DNA"/>
</dbReference>
<keyword evidence="1" id="KW-1133">Transmembrane helix</keyword>
<protein>
    <recommendedName>
        <fullName evidence="4">DUF4064 domain-containing protein</fullName>
    </recommendedName>
</protein>
<dbReference type="AlphaFoldDB" id="A0A4P9CD57"/>
<dbReference type="KEGG" id="emt:CPZ25_020335"/>
<sequence length="181" mass="18273">MNASGKTFIKVTAIILIILGAFSALTGALSMAGSSMMGSVANDPAVQDALAQAGSSVSTDELARMAMISGGMLLGMGILYLVVGILGVVFAKNTGKAKLLMVLGGIVAVLAIVSTVINIVNGASMSGVFMDLAFIVLAGLYFLGAKLNNDDAKAEMAAAPAAETVEAVEAEIVGDDQDEEK</sequence>
<name>A0A4P9CD57_EUBML</name>
<evidence type="ECO:0000313" key="2">
    <source>
        <dbReference type="EMBL" id="QCT73553.1"/>
    </source>
</evidence>
<reference evidence="2 3" key="1">
    <citation type="submission" date="2018-05" db="EMBL/GenBank/DDBJ databases">
        <title>Genome comparison of Eubacterium sp.</title>
        <authorList>
            <person name="Feng Y."/>
            <person name="Sanchez-Andrea I."/>
            <person name="Stams A.J.M."/>
            <person name="De Vos W.M."/>
        </authorList>
    </citation>
    <scope>NUCLEOTIDE SEQUENCE [LARGE SCALE GENOMIC DNA]</scope>
    <source>
        <strain evidence="2 3">YI</strain>
    </source>
</reference>
<feature type="transmembrane region" description="Helical" evidence="1">
    <location>
        <begin position="97"/>
        <end position="117"/>
    </location>
</feature>
<dbReference type="RefSeq" id="WP_058695222.1">
    <property type="nucleotide sequence ID" value="NZ_CP029487.1"/>
</dbReference>
<proteinExistence type="predicted"/>
<organism evidence="2 3">
    <name type="scientific">Eubacterium maltosivorans</name>
    <dbReference type="NCBI Taxonomy" id="2041044"/>
    <lineage>
        <taxon>Bacteria</taxon>
        <taxon>Bacillati</taxon>
        <taxon>Bacillota</taxon>
        <taxon>Clostridia</taxon>
        <taxon>Eubacteriales</taxon>
        <taxon>Eubacteriaceae</taxon>
        <taxon>Eubacterium</taxon>
    </lineage>
</organism>
<dbReference type="Proteomes" id="UP000218387">
    <property type="component" value="Chromosome"/>
</dbReference>
<keyword evidence="1" id="KW-0472">Membrane</keyword>
<feature type="transmembrane region" description="Helical" evidence="1">
    <location>
        <begin position="123"/>
        <end position="143"/>
    </location>
</feature>